<dbReference type="FunFam" id="3.40.50.1820:FF:000137">
    <property type="entry name" value="EEB1p Acyl-coenzymeA:ethanol O-acyltransferase"/>
    <property type="match status" value="1"/>
</dbReference>
<proteinExistence type="inferred from homology"/>
<dbReference type="EC" id="2.3.1.84" evidence="6"/>
<dbReference type="PANTHER" id="PTHR10794">
    <property type="entry name" value="ABHYDROLASE DOMAIN-CONTAINING PROTEIN"/>
    <property type="match status" value="1"/>
</dbReference>
<comment type="caution">
    <text evidence="10">The sequence shown here is derived from an EMBL/GenBank/DDBJ whole genome shotgun (WGS) entry which is preliminary data.</text>
</comment>
<sequence length="413" mass="45835">MRLFNPTTPSLHHATRTVSLRTHGNTTIPLSEFATLLIPPYYANHLLFNGHLQTAWTVTKFGDPFVVHYARRHFVNPRDGGHFAVDIVTHDVSPAPEPTEGAEAENPGIKGMEGIIEDQLPPRTRHMTPAEAAGLGGDDSRPMLIVLHGLSGGSHEVYPRALLHGLLTGPGGDEWEACVLNSRGCAMSKISTKQLFNARWTSDVRAAVEYLHKVFPNRPLYAVGFSLGANILTNYLGEEGEDCVLKAAVVISNPWDLELARKALVRTWIGREVYSKVMGTNLRRLFETHIEQLAQDDRIDIEAVRRGVYIHEFDRDFTAKVFGYPTVGSYYRDAGSVNNLLKVRVPLLVLHAKDDPISVEEAVPYDEVMANPHVFMAITEDGGHLSWFEWGGGRWFVKPVCASAPTQELKATN</sequence>
<dbReference type="InterPro" id="IPR050960">
    <property type="entry name" value="AB_hydrolase_4_sf"/>
</dbReference>
<dbReference type="AlphaFoldDB" id="A0A5J5F842"/>
<dbReference type="InterPro" id="IPR000073">
    <property type="entry name" value="AB_hydrolase_1"/>
</dbReference>
<organism evidence="10 11">
    <name type="scientific">Sphaerosporella brunnea</name>
    <dbReference type="NCBI Taxonomy" id="1250544"/>
    <lineage>
        <taxon>Eukaryota</taxon>
        <taxon>Fungi</taxon>
        <taxon>Dikarya</taxon>
        <taxon>Ascomycota</taxon>
        <taxon>Pezizomycotina</taxon>
        <taxon>Pezizomycetes</taxon>
        <taxon>Pezizales</taxon>
        <taxon>Pyronemataceae</taxon>
        <taxon>Sphaerosporella</taxon>
    </lineage>
</organism>
<reference evidence="10 11" key="1">
    <citation type="submission" date="2019-09" db="EMBL/GenBank/DDBJ databases">
        <title>Draft genome of the ectomycorrhizal ascomycete Sphaerosporella brunnea.</title>
        <authorList>
            <consortium name="DOE Joint Genome Institute"/>
            <person name="Benucci G.M."/>
            <person name="Marozzi G."/>
            <person name="Antonielli L."/>
            <person name="Sanchez S."/>
            <person name="Marco P."/>
            <person name="Wang X."/>
            <person name="Falini L.B."/>
            <person name="Barry K."/>
            <person name="Haridas S."/>
            <person name="Lipzen A."/>
            <person name="Labutti K."/>
            <person name="Grigoriev I.V."/>
            <person name="Murat C."/>
            <person name="Martin F."/>
            <person name="Albertini E."/>
            <person name="Donnini D."/>
            <person name="Bonito G."/>
        </authorList>
    </citation>
    <scope>NUCLEOTIDE SEQUENCE [LARGE SCALE GENOMIC DNA]</scope>
    <source>
        <strain evidence="10 11">Sb_GMNB300</strain>
    </source>
</reference>
<dbReference type="InterPro" id="IPR029058">
    <property type="entry name" value="AB_hydrolase_fold"/>
</dbReference>
<dbReference type="PIRSF" id="PIRSF005211">
    <property type="entry name" value="Ab_hydro_YheT"/>
    <property type="match status" value="1"/>
</dbReference>
<evidence type="ECO:0000256" key="8">
    <source>
        <dbReference type="PIRSR" id="PIRSR005211-1"/>
    </source>
</evidence>
<dbReference type="FunCoup" id="A0A5J5F842">
    <property type="interactions" value="262"/>
</dbReference>
<feature type="active site" description="Charge relay system" evidence="8">
    <location>
        <position position="355"/>
    </location>
</feature>
<evidence type="ECO:0000256" key="4">
    <source>
        <dbReference type="ARBA" id="ARBA00050620"/>
    </source>
</evidence>
<dbReference type="GO" id="GO:0004026">
    <property type="term" value="F:alcohol O-acetyltransferase activity"/>
    <property type="evidence" value="ECO:0007669"/>
    <property type="project" value="UniProtKB-EC"/>
</dbReference>
<feature type="active site" description="Charge relay system" evidence="8">
    <location>
        <position position="226"/>
    </location>
</feature>
<dbReference type="Gene3D" id="3.40.50.1820">
    <property type="entry name" value="alpha/beta hydrolase"/>
    <property type="match status" value="1"/>
</dbReference>
<dbReference type="EMBL" id="VXIS01000017">
    <property type="protein sequence ID" value="KAA8913171.1"/>
    <property type="molecule type" value="Genomic_DNA"/>
</dbReference>
<protein>
    <recommendedName>
        <fullName evidence="6">alcohol O-acetyltransferase</fullName>
        <ecNumber evidence="6">2.3.1.84</ecNumber>
    </recommendedName>
    <alternativeName>
        <fullName evidence="7">Alcohol O-acetyltransferase</fullName>
    </alternativeName>
</protein>
<dbReference type="Pfam" id="PF00561">
    <property type="entry name" value="Abhydrolase_1"/>
    <property type="match status" value="1"/>
</dbReference>
<dbReference type="Proteomes" id="UP000326924">
    <property type="component" value="Unassembled WGS sequence"/>
</dbReference>
<evidence type="ECO:0000256" key="6">
    <source>
        <dbReference type="ARBA" id="ARBA00066969"/>
    </source>
</evidence>
<accession>A0A5J5F842</accession>
<dbReference type="SUPFAM" id="SSF53474">
    <property type="entry name" value="alpha/beta-Hydrolases"/>
    <property type="match status" value="1"/>
</dbReference>
<evidence type="ECO:0000313" key="10">
    <source>
        <dbReference type="EMBL" id="KAA8913171.1"/>
    </source>
</evidence>
<evidence type="ECO:0000256" key="2">
    <source>
        <dbReference type="ARBA" id="ARBA00022679"/>
    </source>
</evidence>
<dbReference type="GO" id="GO:0047372">
    <property type="term" value="F:monoacylglycerol lipase activity"/>
    <property type="evidence" value="ECO:0007669"/>
    <property type="project" value="TreeGrafter"/>
</dbReference>
<dbReference type="GO" id="GO:0008126">
    <property type="term" value="F:acetylesterase activity"/>
    <property type="evidence" value="ECO:0007669"/>
    <property type="project" value="TreeGrafter"/>
</dbReference>
<dbReference type="InterPro" id="IPR012020">
    <property type="entry name" value="ABHD4"/>
</dbReference>
<gene>
    <name evidence="10" type="ORF">FN846DRAFT_185588</name>
</gene>
<comment type="function">
    <text evidence="5">Displays enzymatic activity both for medium-chain fatty acid (MCFA) ethyl ester synthesis and hydrolysis (esterase activity). MCFA are toxic for yeast and this enzyme could thus be involved in their detoxification by esterification.</text>
</comment>
<feature type="active site" description="Charge relay system" evidence="8">
    <location>
        <position position="384"/>
    </location>
</feature>
<dbReference type="GO" id="GO:0051792">
    <property type="term" value="P:medium-chain fatty acid biosynthetic process"/>
    <property type="evidence" value="ECO:0007669"/>
    <property type="project" value="TreeGrafter"/>
</dbReference>
<comment type="catalytic activity">
    <reaction evidence="4">
        <text>an aliphatic alcohol + acetyl-CoA = an acetyl ester + CoA</text>
        <dbReference type="Rhea" id="RHEA:17229"/>
        <dbReference type="ChEBI" id="CHEBI:2571"/>
        <dbReference type="ChEBI" id="CHEBI:47622"/>
        <dbReference type="ChEBI" id="CHEBI:57287"/>
        <dbReference type="ChEBI" id="CHEBI:57288"/>
        <dbReference type="EC" id="2.3.1.84"/>
    </reaction>
</comment>
<name>A0A5J5F842_9PEZI</name>
<dbReference type="PANTHER" id="PTHR10794:SF63">
    <property type="entry name" value="ALPHA_BETA HYDROLASE 1, ISOFORM A"/>
    <property type="match status" value="1"/>
</dbReference>
<evidence type="ECO:0000313" key="11">
    <source>
        <dbReference type="Proteomes" id="UP000326924"/>
    </source>
</evidence>
<evidence type="ECO:0000256" key="7">
    <source>
        <dbReference type="ARBA" id="ARBA00080774"/>
    </source>
</evidence>
<evidence type="ECO:0000256" key="3">
    <source>
        <dbReference type="ARBA" id="ARBA00022801"/>
    </source>
</evidence>
<keyword evidence="11" id="KW-1185">Reference proteome</keyword>
<evidence type="ECO:0000256" key="5">
    <source>
        <dbReference type="ARBA" id="ARBA00054277"/>
    </source>
</evidence>
<dbReference type="InParanoid" id="A0A5J5F842"/>
<evidence type="ECO:0000259" key="9">
    <source>
        <dbReference type="Pfam" id="PF00561"/>
    </source>
</evidence>
<evidence type="ECO:0000256" key="1">
    <source>
        <dbReference type="ARBA" id="ARBA00010884"/>
    </source>
</evidence>
<keyword evidence="2" id="KW-0808">Transferase</keyword>
<keyword evidence="3 10" id="KW-0378">Hydrolase</keyword>
<dbReference type="GO" id="GO:0051793">
    <property type="term" value="P:medium-chain fatty acid catabolic process"/>
    <property type="evidence" value="ECO:0007669"/>
    <property type="project" value="UniProtKB-ARBA"/>
</dbReference>
<comment type="similarity">
    <text evidence="1">Belongs to the AB hydrolase superfamily. AB hydrolase 4 family.</text>
</comment>
<dbReference type="OrthoDB" id="5954035at2759"/>
<feature type="domain" description="AB hydrolase-1" evidence="9">
    <location>
        <begin position="142"/>
        <end position="388"/>
    </location>
</feature>